<gene>
    <name evidence="3" type="ORF">SAMEA104719789_01668</name>
</gene>
<organism evidence="3 4">
    <name type="scientific">Candidatus Ornithobacterium hominis</name>
    <dbReference type="NCBI Taxonomy" id="2497989"/>
    <lineage>
        <taxon>Bacteria</taxon>
        <taxon>Pseudomonadati</taxon>
        <taxon>Bacteroidota</taxon>
        <taxon>Flavobacteriia</taxon>
        <taxon>Flavobacteriales</taxon>
        <taxon>Weeksellaceae</taxon>
        <taxon>Ornithobacterium</taxon>
    </lineage>
</organism>
<feature type="transmembrane region" description="Helical" evidence="1">
    <location>
        <begin position="336"/>
        <end position="357"/>
    </location>
</feature>
<feature type="domain" description="Conjugative transposon TraJ C-terminal" evidence="2">
    <location>
        <begin position="64"/>
        <end position="406"/>
    </location>
</feature>
<keyword evidence="1" id="KW-1133">Transmembrane helix</keyword>
<dbReference type="OrthoDB" id="1222125at2"/>
<keyword evidence="4" id="KW-1185">Reference proteome</keyword>
<keyword evidence="1" id="KW-0812">Transmembrane</keyword>
<keyword evidence="1" id="KW-0472">Membrane</keyword>
<dbReference type="AlphaFoldDB" id="A0A383U495"/>
<accession>A0A383U495</accession>
<evidence type="ECO:0000259" key="2">
    <source>
        <dbReference type="Pfam" id="PF07863"/>
    </source>
</evidence>
<name>A0A383U495_9FLAO</name>
<evidence type="ECO:0000313" key="4">
    <source>
        <dbReference type="Proteomes" id="UP000262142"/>
    </source>
</evidence>
<feature type="transmembrane region" description="Helical" evidence="1">
    <location>
        <begin position="220"/>
        <end position="240"/>
    </location>
</feature>
<dbReference type="EMBL" id="UNSC01000008">
    <property type="protein sequence ID" value="SZD74209.1"/>
    <property type="molecule type" value="Genomic_DNA"/>
</dbReference>
<reference evidence="3 4" key="1">
    <citation type="submission" date="2018-09" db="EMBL/GenBank/DDBJ databases">
        <authorList>
            <consortium name="Pathogen Informatics"/>
        </authorList>
    </citation>
    <scope>NUCLEOTIDE SEQUENCE [LARGE SCALE GENOMIC DNA]</scope>
    <source>
        <strain evidence="3 4">OH-22767</strain>
    </source>
</reference>
<dbReference type="RefSeq" id="WP_119059816.1">
    <property type="nucleotide sequence ID" value="NZ_UNSC01000008.1"/>
</dbReference>
<evidence type="ECO:0000313" key="3">
    <source>
        <dbReference type="EMBL" id="SZD74209.1"/>
    </source>
</evidence>
<dbReference type="InterPro" id="IPR012424">
    <property type="entry name" value="Conjugative_transposon_TraJ_C"/>
</dbReference>
<feature type="transmembrane region" description="Helical" evidence="1">
    <location>
        <begin position="246"/>
        <end position="266"/>
    </location>
</feature>
<dbReference type="Pfam" id="PF07863">
    <property type="entry name" value="CtnDOT_TraJ"/>
    <property type="match status" value="1"/>
</dbReference>
<dbReference type="Proteomes" id="UP000262142">
    <property type="component" value="Unassembled WGS sequence"/>
</dbReference>
<sequence>MKKMLLNRYVWICLLLLFPFVLLAQQGTTNEIEQLSFTKAGGPIEGWFIKAMTEINDLLKDNASSVVLTGRAIGGFGAILYLGHMGWQMLNGERGWDVTPMLKPLWIALILANWGVFTDMVRKPFDYVTSGTITPVFEQLERETTARAATLNAKQKKFIDYLIDFEAEEKAKEKEAEEKTMIARSAGKIAEIIGVDADLSALYKAPIKIMLGLKYNLQFLLARILETTCLIILKVCVYLIFLMQQFWIYILVTVGPIAVGFSLIPGFENSFSAWLAKFVNICLYQFIAKSIVSVGLVLIQAGYEMEIKRFDFIINHGGENRINIATAGEFVSNAGMITVMIPTLVSYVITGVAMLMVPKIADSIVSAGGSGMMSAMKRSAVQGGGAIKKGAAGGVGAAKGAAEGASRGAAAGPKGMIIGAAVGAVKGAAKGLK</sequence>
<feature type="transmembrane region" description="Helical" evidence="1">
    <location>
        <begin position="278"/>
        <end position="303"/>
    </location>
</feature>
<evidence type="ECO:0000256" key="1">
    <source>
        <dbReference type="SAM" id="Phobius"/>
    </source>
</evidence>
<proteinExistence type="predicted"/>
<protein>
    <submittedName>
        <fullName evidence="3">Bacteroides conjugative transposon TraJ protein</fullName>
    </submittedName>
</protein>